<comment type="caution">
    <text evidence="1">The sequence shown here is derived from an EMBL/GenBank/DDBJ whole genome shotgun (WGS) entry which is preliminary data.</text>
</comment>
<gene>
    <name evidence="1" type="ORF">AS156_06165</name>
</gene>
<sequence>MTILIKSSNRDEWKLLVIDGAPTCPQQPKQTRGKPRFRVDLANAREPTGQNASRPESSIRKLGDFVRICAHRQSIGSAQQLSAAFFDEAGFAIVIWSPYTRQLFDS</sequence>
<organism evidence="1 2">
    <name type="scientific">Bradyrhizobium macuxiense</name>
    <dbReference type="NCBI Taxonomy" id="1755647"/>
    <lineage>
        <taxon>Bacteria</taxon>
        <taxon>Pseudomonadati</taxon>
        <taxon>Pseudomonadota</taxon>
        <taxon>Alphaproteobacteria</taxon>
        <taxon>Hyphomicrobiales</taxon>
        <taxon>Nitrobacteraceae</taxon>
        <taxon>Bradyrhizobium</taxon>
    </lineage>
</organism>
<protein>
    <submittedName>
        <fullName evidence="1">Uncharacterized protein</fullName>
    </submittedName>
</protein>
<dbReference type="Proteomes" id="UP000057737">
    <property type="component" value="Unassembled WGS sequence"/>
</dbReference>
<evidence type="ECO:0000313" key="2">
    <source>
        <dbReference type="Proteomes" id="UP000057737"/>
    </source>
</evidence>
<name>A0A109JUM6_9BRAD</name>
<dbReference type="RefSeq" id="WP_066507527.1">
    <property type="nucleotide sequence ID" value="NZ_LNCU01000064.1"/>
</dbReference>
<dbReference type="OrthoDB" id="9864891at2"/>
<dbReference type="EMBL" id="LNCU01000064">
    <property type="protein sequence ID" value="KWV55245.1"/>
    <property type="molecule type" value="Genomic_DNA"/>
</dbReference>
<evidence type="ECO:0000313" key="1">
    <source>
        <dbReference type="EMBL" id="KWV55245.1"/>
    </source>
</evidence>
<dbReference type="AlphaFoldDB" id="A0A109JUM6"/>
<accession>A0A109JUM6</accession>
<proteinExistence type="predicted"/>
<keyword evidence="2" id="KW-1185">Reference proteome</keyword>
<reference evidence="1 2" key="1">
    <citation type="submission" date="2015-11" db="EMBL/GenBank/DDBJ databases">
        <title>Draft Genome Sequence of the Strain BR 10303 (Bradyrhizobium sp.) isolated from nodules of Centrolobium paraense.</title>
        <authorList>
            <person name="Zelli J.E."/>
            <person name="Simoes-Araujo J.L."/>
            <person name="Barauna A.C."/>
            <person name="Silva K."/>
        </authorList>
    </citation>
    <scope>NUCLEOTIDE SEQUENCE [LARGE SCALE GENOMIC DNA]</scope>
    <source>
        <strain evidence="1 2">BR 10303</strain>
    </source>
</reference>